<keyword evidence="1" id="KW-0732">Signal</keyword>
<reference evidence="3 4" key="1">
    <citation type="submission" date="2018-12" db="EMBL/GenBank/DDBJ databases">
        <authorList>
            <person name="Tiukova I."/>
            <person name="Dainat J."/>
        </authorList>
    </citation>
    <scope>NUCLEOTIDE SEQUENCE [LARGE SCALE GENOMIC DNA]</scope>
</reference>
<sequence length="381" mass="44437">MNYLLLAIIPLLLSFLLTAFSDRIQKVLDSRFTYTGKEWLRYAFNLNETIKSYVITTYHRAIGSELWGSYGGIVEYMIIYPIKSVGSGVKVTEWELSSYGFKGDRQYMIAYFDKDKGYYTKLSLKDHQKLALVKVRFDEKSRYFNFTCSESSFSLPIEMTEELVQHYSSCPSTEQKISFYTSTMRGYVLDKILPRSFIDSMELPEEAVLICTTDGKPCTVGVPKKEKRSTIFQDYYPILMCSEASYESVKEEVGEDVGPLQMYSFRPNLVIEDTKPFAEDSYFEFDIVGDASRHRFRAPIKCIRCNFPNVDYKVGKFDKKARVTRALSRFRRVDEKYPRNTCFGKYVVNLEEGFKVRKGDKLDVVLKRIDYWRENPFRAAK</sequence>
<feature type="chain" id="PRO_5019302563" evidence="1">
    <location>
        <begin position="22"/>
        <end position="381"/>
    </location>
</feature>
<dbReference type="STRING" id="13370.A0A448YQC8"/>
<dbReference type="Pfam" id="PF03476">
    <property type="entry name" value="MOSC_N"/>
    <property type="match status" value="1"/>
</dbReference>
<dbReference type="InterPro" id="IPR005303">
    <property type="entry name" value="MOCOS_middle"/>
</dbReference>
<dbReference type="PROSITE" id="PS51340">
    <property type="entry name" value="MOSC"/>
    <property type="match status" value="1"/>
</dbReference>
<dbReference type="Pfam" id="PF03473">
    <property type="entry name" value="MOSC"/>
    <property type="match status" value="1"/>
</dbReference>
<dbReference type="InParanoid" id="A0A448YQC8"/>
<feature type="domain" description="MOSC" evidence="2">
    <location>
        <begin position="201"/>
        <end position="365"/>
    </location>
</feature>
<dbReference type="GO" id="GO:0030170">
    <property type="term" value="F:pyridoxal phosphate binding"/>
    <property type="evidence" value="ECO:0007669"/>
    <property type="project" value="InterPro"/>
</dbReference>
<keyword evidence="4" id="KW-1185">Reference proteome</keyword>
<gene>
    <name evidence="3" type="ORF">BRENAR_LOCUS3854</name>
</gene>
<dbReference type="GO" id="GO:0030151">
    <property type="term" value="F:molybdenum ion binding"/>
    <property type="evidence" value="ECO:0007669"/>
    <property type="project" value="InterPro"/>
</dbReference>
<dbReference type="GO" id="GO:0003824">
    <property type="term" value="F:catalytic activity"/>
    <property type="evidence" value="ECO:0007669"/>
    <property type="project" value="InterPro"/>
</dbReference>
<feature type="signal peptide" evidence="1">
    <location>
        <begin position="1"/>
        <end position="21"/>
    </location>
</feature>
<protein>
    <submittedName>
        <fullName evidence="3">DEKNAAC104223</fullName>
    </submittedName>
</protein>
<name>A0A448YQC8_BRENA</name>
<accession>A0A448YQC8</accession>
<evidence type="ECO:0000313" key="4">
    <source>
        <dbReference type="Proteomes" id="UP000290900"/>
    </source>
</evidence>
<dbReference type="InterPro" id="IPR005302">
    <property type="entry name" value="MoCF_Sase_C"/>
</dbReference>
<proteinExistence type="predicted"/>
<dbReference type="SUPFAM" id="SSF141673">
    <property type="entry name" value="MOSC N-terminal domain-like"/>
    <property type="match status" value="1"/>
</dbReference>
<dbReference type="Proteomes" id="UP000290900">
    <property type="component" value="Unassembled WGS sequence"/>
</dbReference>
<dbReference type="EMBL" id="CAACVR010000034">
    <property type="protein sequence ID" value="VEU23123.1"/>
    <property type="molecule type" value="Genomic_DNA"/>
</dbReference>
<dbReference type="OrthoDB" id="17255at2759"/>
<evidence type="ECO:0000259" key="2">
    <source>
        <dbReference type="PROSITE" id="PS51340"/>
    </source>
</evidence>
<organism evidence="3 4">
    <name type="scientific">Brettanomyces naardenensis</name>
    <name type="common">Yeast</name>
    <dbReference type="NCBI Taxonomy" id="13370"/>
    <lineage>
        <taxon>Eukaryota</taxon>
        <taxon>Fungi</taxon>
        <taxon>Dikarya</taxon>
        <taxon>Ascomycota</taxon>
        <taxon>Saccharomycotina</taxon>
        <taxon>Pichiomycetes</taxon>
        <taxon>Pichiales</taxon>
        <taxon>Pichiaceae</taxon>
        <taxon>Brettanomyces</taxon>
    </lineage>
</organism>
<evidence type="ECO:0000256" key="1">
    <source>
        <dbReference type="SAM" id="SignalP"/>
    </source>
</evidence>
<dbReference type="AlphaFoldDB" id="A0A448YQC8"/>
<evidence type="ECO:0000313" key="3">
    <source>
        <dbReference type="EMBL" id="VEU23123.1"/>
    </source>
</evidence>